<dbReference type="KEGG" id="bsia:CWD84_13375"/>
<dbReference type="GO" id="GO:0006310">
    <property type="term" value="P:DNA recombination"/>
    <property type="evidence" value="ECO:0007669"/>
    <property type="project" value="UniProtKB-UniRule"/>
</dbReference>
<evidence type="ECO:0000256" key="12">
    <source>
        <dbReference type="ARBA" id="ARBA00034617"/>
    </source>
</evidence>
<organism evidence="18 19">
    <name type="scientific">Bacillus siamensis</name>
    <dbReference type="NCBI Taxonomy" id="659243"/>
    <lineage>
        <taxon>Bacteria</taxon>
        <taxon>Bacillati</taxon>
        <taxon>Bacillota</taxon>
        <taxon>Bacilli</taxon>
        <taxon>Bacillales</taxon>
        <taxon>Bacillaceae</taxon>
        <taxon>Bacillus</taxon>
        <taxon>Bacillus amyloliquefaciens group</taxon>
    </lineage>
</organism>
<dbReference type="Gene3D" id="3.40.50.300">
    <property type="entry name" value="P-loop containing nucleotide triphosphate hydrolases"/>
    <property type="match status" value="2"/>
</dbReference>
<dbReference type="Pfam" id="PF00271">
    <property type="entry name" value="Helicase_C"/>
    <property type="match status" value="1"/>
</dbReference>
<keyword evidence="4 15" id="KW-0227">DNA damage</keyword>
<dbReference type="Gene3D" id="1.10.150.20">
    <property type="entry name" value="5' to 3' exonuclease, C-terminal subdomain"/>
    <property type="match status" value="1"/>
</dbReference>
<keyword evidence="11" id="KW-0413">Isomerase</keyword>
<evidence type="ECO:0000256" key="4">
    <source>
        <dbReference type="ARBA" id="ARBA00022763"/>
    </source>
</evidence>
<dbReference type="Pfam" id="PF00270">
    <property type="entry name" value="DEAD"/>
    <property type="match status" value="1"/>
</dbReference>
<dbReference type="SMART" id="SM00487">
    <property type="entry name" value="DEXDc"/>
    <property type="match status" value="1"/>
</dbReference>
<dbReference type="PROSITE" id="PS51192">
    <property type="entry name" value="HELICASE_ATP_BIND_1"/>
    <property type="match status" value="1"/>
</dbReference>
<evidence type="ECO:0000259" key="16">
    <source>
        <dbReference type="PROSITE" id="PS51192"/>
    </source>
</evidence>
<dbReference type="SUPFAM" id="SSF50249">
    <property type="entry name" value="Nucleic acid-binding proteins"/>
    <property type="match status" value="1"/>
</dbReference>
<proteinExistence type="inferred from homology"/>
<keyword evidence="8" id="KW-0238">DNA-binding</keyword>
<evidence type="ECO:0000256" key="7">
    <source>
        <dbReference type="ARBA" id="ARBA00022840"/>
    </source>
</evidence>
<dbReference type="PANTHER" id="PTHR47964">
    <property type="entry name" value="ATP-DEPENDENT DNA HELICASE HOMOLOG RECG, CHLOROPLASTIC"/>
    <property type="match status" value="1"/>
</dbReference>
<dbReference type="InterPro" id="IPR012340">
    <property type="entry name" value="NA-bd_OB-fold"/>
</dbReference>
<evidence type="ECO:0000256" key="11">
    <source>
        <dbReference type="ARBA" id="ARBA00023235"/>
    </source>
</evidence>
<comment type="catalytic activity">
    <reaction evidence="12 15">
        <text>Couples ATP hydrolysis with the unwinding of duplex DNA by translocating in the 3'-5' direction.</text>
        <dbReference type="EC" id="5.6.2.4"/>
    </reaction>
</comment>
<evidence type="ECO:0000256" key="9">
    <source>
        <dbReference type="ARBA" id="ARBA00023172"/>
    </source>
</evidence>
<dbReference type="PANTHER" id="PTHR47964:SF1">
    <property type="entry name" value="ATP-DEPENDENT DNA HELICASE HOMOLOG RECG, CHLOROPLASTIC"/>
    <property type="match status" value="1"/>
</dbReference>
<evidence type="ECO:0000313" key="18">
    <source>
        <dbReference type="EMBL" id="AUJ77743.1"/>
    </source>
</evidence>
<gene>
    <name evidence="18" type="ORF">CWD84_13375</name>
</gene>
<dbReference type="InterPro" id="IPR001650">
    <property type="entry name" value="Helicase_C-like"/>
</dbReference>
<dbReference type="GO" id="GO:0006281">
    <property type="term" value="P:DNA repair"/>
    <property type="evidence" value="ECO:0007669"/>
    <property type="project" value="UniProtKB-UniRule"/>
</dbReference>
<keyword evidence="9 15" id="KW-0233">DNA recombination</keyword>
<dbReference type="Gene3D" id="2.40.50.140">
    <property type="entry name" value="Nucleic acid-binding proteins"/>
    <property type="match status" value="1"/>
</dbReference>
<dbReference type="GO" id="GO:0016787">
    <property type="term" value="F:hydrolase activity"/>
    <property type="evidence" value="ECO:0007669"/>
    <property type="project" value="UniProtKB-KW"/>
</dbReference>
<dbReference type="GO" id="GO:0003677">
    <property type="term" value="F:DNA binding"/>
    <property type="evidence" value="ECO:0007669"/>
    <property type="project" value="UniProtKB-KW"/>
</dbReference>
<keyword evidence="6 15" id="KW-0347">Helicase</keyword>
<keyword evidence="10 15" id="KW-0234">DNA repair</keyword>
<evidence type="ECO:0000256" key="15">
    <source>
        <dbReference type="RuleBase" id="RU363016"/>
    </source>
</evidence>
<dbReference type="InterPro" id="IPR027417">
    <property type="entry name" value="P-loop_NTPase"/>
</dbReference>
<dbReference type="CDD" id="cd17992">
    <property type="entry name" value="DEXHc_RecG"/>
    <property type="match status" value="1"/>
</dbReference>
<dbReference type="InterPro" id="IPR045562">
    <property type="entry name" value="RecG_dom3_C"/>
</dbReference>
<evidence type="ECO:0000256" key="10">
    <source>
        <dbReference type="ARBA" id="ARBA00023204"/>
    </source>
</evidence>
<dbReference type="InterPro" id="IPR004609">
    <property type="entry name" value="ATP-dep_DNA_helicase_RecG"/>
</dbReference>
<evidence type="ECO:0000259" key="17">
    <source>
        <dbReference type="PROSITE" id="PS51194"/>
    </source>
</evidence>
<evidence type="ECO:0000256" key="13">
    <source>
        <dbReference type="ARBA" id="ARBA00034808"/>
    </source>
</evidence>
<feature type="domain" description="Helicase C-terminal" evidence="17">
    <location>
        <begin position="451"/>
        <end position="611"/>
    </location>
</feature>
<evidence type="ECO:0000256" key="2">
    <source>
        <dbReference type="ARBA" id="ARBA00017846"/>
    </source>
</evidence>
<name>A0AAI8N0Q2_9BACI</name>
<dbReference type="InterPro" id="IPR047112">
    <property type="entry name" value="RecG/Mfd"/>
</dbReference>
<dbReference type="CDD" id="cd04488">
    <property type="entry name" value="RecG_wedge_OBF"/>
    <property type="match status" value="1"/>
</dbReference>
<dbReference type="GO" id="GO:0043138">
    <property type="term" value="F:3'-5' DNA helicase activity"/>
    <property type="evidence" value="ECO:0007669"/>
    <property type="project" value="UniProtKB-EC"/>
</dbReference>
<evidence type="ECO:0000256" key="5">
    <source>
        <dbReference type="ARBA" id="ARBA00022801"/>
    </source>
</evidence>
<sequence length="682" mass="77728">MKHQQQTSIAEIKGIGPETEKTLHELGIYDISDLLNYFPYRYDDYELRDLAEVKHEERVTVEGKVHSEPSLTYYGKKRNRLTFRVLVGNYLITAVCFNRPYLKKKLTLGSVVTISGKWDKHRQTVSVQELKNGPHQEDKSIEPVYSVKENVTVKMMRRFIKDALQHHLDSAADPLPEKLRIRYKLPDYKQALQTMHQPETRESLQQARRRFVYEEFLLFQLKMQAFRKAEREQSKGISHVYPAEKLAAFTDSLPFSLTNAQMRVLREITADMTSPYRMNRLLQGDVGSGKTAVAAIALYAAILSGYQGALMVPTEILAEQHADSLVSLFANEDVNIALLTSSVKGKRRRELLERLALGEIDILVGTHALIQDEVEFKALGLVITDEQHRFGVEQRKKLKNKGQDPDVLFMTATPIPRTLAITVFGEMDVSVIDEMPAGRKQIETYWVKHDMLERILAFVEKELKQGRQAYIICPLIEESDKLDVQNAIDVYNMLSDVYRGKWNVGLMHGKLHSDEKDQVMREFSANQCQVLVSTTVVEVGVNVPNATIMVIYDADRFGLSQLHQLRGRVGRGDHQSFCILMADPKSEAGKERMRIMSETNDGFELSEKDLELRGPGDFFGKKQSGMPEFKVADMVHDYRALETARQDAANLVSSEAFWKDDEYSMLRAQLLSSGVLEGEKLS</sequence>
<dbReference type="CDD" id="cd18811">
    <property type="entry name" value="SF2_C_RecG"/>
    <property type="match status" value="1"/>
</dbReference>
<dbReference type="EMBL" id="CP025001">
    <property type="protein sequence ID" value="AUJ77743.1"/>
    <property type="molecule type" value="Genomic_DNA"/>
</dbReference>
<dbReference type="InterPro" id="IPR014001">
    <property type="entry name" value="Helicase_ATP-bd"/>
</dbReference>
<accession>A0AAI8N0Q2</accession>
<evidence type="ECO:0000256" key="14">
    <source>
        <dbReference type="ARBA" id="ARBA00048988"/>
    </source>
</evidence>
<dbReference type="Pfam" id="PF19833">
    <property type="entry name" value="RecG_dom3_C"/>
    <property type="match status" value="1"/>
</dbReference>
<dbReference type="SUPFAM" id="SSF52540">
    <property type="entry name" value="P-loop containing nucleoside triphosphate hydrolases"/>
    <property type="match status" value="2"/>
</dbReference>
<dbReference type="GO" id="GO:0005524">
    <property type="term" value="F:ATP binding"/>
    <property type="evidence" value="ECO:0007669"/>
    <property type="project" value="UniProtKB-KW"/>
</dbReference>
<evidence type="ECO:0000256" key="8">
    <source>
        <dbReference type="ARBA" id="ARBA00023125"/>
    </source>
</evidence>
<dbReference type="NCBIfam" id="NF008165">
    <property type="entry name" value="PRK10917.1-3"/>
    <property type="match status" value="1"/>
</dbReference>
<dbReference type="EC" id="5.6.2.4" evidence="13 15"/>
<evidence type="ECO:0000256" key="1">
    <source>
        <dbReference type="ARBA" id="ARBA00007504"/>
    </source>
</evidence>
<comment type="similarity">
    <text evidence="1 15">Belongs to the helicase family. RecG subfamily.</text>
</comment>
<keyword evidence="7 15" id="KW-0067">ATP-binding</keyword>
<comment type="function">
    <text evidence="15">Plays a critical role in recombination and DNA repair. Helps process Holliday junction intermediates to mature products by catalyzing branch migration. Has replication fork regression activity, unwinds stalled or blocked replication forks to make a HJ that can be resolved. Has a DNA unwinding activity characteristic of a DNA helicase with 3'-5' polarity.</text>
</comment>
<dbReference type="Proteomes" id="UP000234366">
    <property type="component" value="Chromosome"/>
</dbReference>
<comment type="catalytic activity">
    <reaction evidence="14 15">
        <text>ATP + H2O = ADP + phosphate + H(+)</text>
        <dbReference type="Rhea" id="RHEA:13065"/>
        <dbReference type="ChEBI" id="CHEBI:15377"/>
        <dbReference type="ChEBI" id="CHEBI:15378"/>
        <dbReference type="ChEBI" id="CHEBI:30616"/>
        <dbReference type="ChEBI" id="CHEBI:43474"/>
        <dbReference type="ChEBI" id="CHEBI:456216"/>
        <dbReference type="EC" id="5.6.2.4"/>
    </reaction>
</comment>
<dbReference type="Pfam" id="PF17191">
    <property type="entry name" value="RecG_wedge"/>
    <property type="match status" value="1"/>
</dbReference>
<evidence type="ECO:0000313" key="19">
    <source>
        <dbReference type="Proteomes" id="UP000234366"/>
    </source>
</evidence>
<feature type="domain" description="Helicase ATP-binding" evidence="16">
    <location>
        <begin position="271"/>
        <end position="432"/>
    </location>
</feature>
<dbReference type="AlphaFoldDB" id="A0AAI8N0Q2"/>
<dbReference type="NCBIfam" id="TIGR00643">
    <property type="entry name" value="recG"/>
    <property type="match status" value="1"/>
</dbReference>
<keyword evidence="19" id="KW-1185">Reference proteome</keyword>
<dbReference type="InterPro" id="IPR011545">
    <property type="entry name" value="DEAD/DEAH_box_helicase_dom"/>
</dbReference>
<dbReference type="InterPro" id="IPR033454">
    <property type="entry name" value="RecG_wedge"/>
</dbReference>
<dbReference type="SMART" id="SM00490">
    <property type="entry name" value="HELICc"/>
    <property type="match status" value="1"/>
</dbReference>
<evidence type="ECO:0000256" key="3">
    <source>
        <dbReference type="ARBA" id="ARBA00022741"/>
    </source>
</evidence>
<dbReference type="NCBIfam" id="NF008168">
    <property type="entry name" value="PRK10917.2-2"/>
    <property type="match status" value="1"/>
</dbReference>
<dbReference type="RefSeq" id="WP_060962811.1">
    <property type="nucleotide sequence ID" value="NZ_CP025001.1"/>
</dbReference>
<dbReference type="PROSITE" id="PS51194">
    <property type="entry name" value="HELICASE_CTER"/>
    <property type="match status" value="1"/>
</dbReference>
<protein>
    <recommendedName>
        <fullName evidence="2 15">ATP-dependent DNA helicase RecG</fullName>
        <ecNumber evidence="13 15">5.6.2.4</ecNumber>
    </recommendedName>
</protein>
<reference evidence="18 19" key="1">
    <citation type="submission" date="2017-11" db="EMBL/GenBank/DDBJ databases">
        <title>Genome sequence and genome mining of multiple bioactive secondary metabolites from a deep sea-derived Bacillus siamensis SCSIO 05746.</title>
        <authorList>
            <person name="Pan H.-Q."/>
            <person name="Ju J.-H."/>
        </authorList>
    </citation>
    <scope>NUCLEOTIDE SEQUENCE [LARGE SCALE GENOMIC DNA]</scope>
    <source>
        <strain evidence="18 19">SCSIO 05746</strain>
    </source>
</reference>
<evidence type="ECO:0000256" key="6">
    <source>
        <dbReference type="ARBA" id="ARBA00022806"/>
    </source>
</evidence>
<keyword evidence="3 15" id="KW-0547">Nucleotide-binding</keyword>
<keyword evidence="5 15" id="KW-0378">Hydrolase</keyword>